<evidence type="ECO:0000313" key="2">
    <source>
        <dbReference type="Proteomes" id="UP000204231"/>
    </source>
</evidence>
<protein>
    <submittedName>
        <fullName evidence="1">Uncharacterized protein</fullName>
    </submittedName>
</protein>
<dbReference type="Proteomes" id="UP000204231">
    <property type="component" value="Segment"/>
</dbReference>
<proteinExistence type="predicted"/>
<name>A0A1C9EHL5_9CAUD</name>
<dbReference type="RefSeq" id="YP_009288102.1">
    <property type="nucleotide sequence ID" value="NC_031080.1"/>
</dbReference>
<gene>
    <name evidence="1" type="ORF">SEA_TONENILI_271</name>
</gene>
<evidence type="ECO:0000313" key="1">
    <source>
        <dbReference type="EMBL" id="AON96989.1"/>
    </source>
</evidence>
<accession>A0A1C9EHL5</accession>
<dbReference type="EMBL" id="KX752698">
    <property type="protein sequence ID" value="AON96989.1"/>
    <property type="molecule type" value="Genomic_DNA"/>
</dbReference>
<organism evidence="1 2">
    <name type="scientific">Mycobacterium phage Tonenili</name>
    <dbReference type="NCBI Taxonomy" id="1891703"/>
    <lineage>
        <taxon>Viruses</taxon>
        <taxon>Duplodnaviria</taxon>
        <taxon>Heunggongvirae</taxon>
        <taxon>Uroviricota</taxon>
        <taxon>Caudoviricetes</taxon>
        <taxon>Ceeclamvirinae</taxon>
        <taxon>Bixzunavirus</taxon>
        <taxon>Bixzunavirus tonenili</taxon>
    </lineage>
</organism>
<sequence>MSGLLYVGRTPSASPDIETRKDVESVLTSGVSRGYVDTRVADLSASKATKVYVDSQDSQFATPDFYQSRDELLVPNAAKGAANGVASLDATTHVPAAQVPVLGLGMLRGPIGPSNVNFAGTTGTTPLKIAEWAPSVLPVTGQLLAFAQCSVQSVGGRPVVEIRAGNATQTTYASQTLIAQGYGHSFYNDFQMITITPVAANGEGQDGNQDAWAATTNLLVNMWLYDDAGGQSSIAVGLIYTASLYIARTAL</sequence>
<dbReference type="GeneID" id="29066670"/>
<reference evidence="1 2" key="1">
    <citation type="submission" date="2016-08" db="EMBL/GenBank/DDBJ databases">
        <authorList>
            <person name="Acevedo E."/>
            <person name="Azhar M."/>
            <person name="Golebiewska U.P."/>
            <person name="Grzywna D."/>
            <person name="Guardiola R."/>
            <person name="Jackson O."/>
            <person name="John N."/>
            <person name="Kanavatsas C."/>
            <person name="Khan S."/>
            <person name="Leong J."/>
            <person name="Mansilla E."/>
            <person name="Muladjanov Y."/>
            <person name="Nouel J."/>
            <person name="Oh S."/>
            <person name="Oppedisano M."/>
            <person name="Sajid A."/>
            <person name="Samper M."/>
            <person name="Ugbeva O."/>
            <person name="Delesalle V.A."/>
            <person name="Garlena R.A."/>
            <person name="Russell D.A."/>
            <person name="Pope W.H."/>
            <person name="Jacobs-Sera D."/>
            <person name="Hendrix R.W."/>
            <person name="Hatfull G.F."/>
        </authorList>
    </citation>
    <scope>NUCLEOTIDE SEQUENCE [LARGE SCALE GENOMIC DNA]</scope>
</reference>
<dbReference type="OrthoDB" id="15356at10239"/>
<keyword evidence="2" id="KW-1185">Reference proteome</keyword>
<dbReference type="KEGG" id="vg:29066670"/>